<reference evidence="1 2" key="1">
    <citation type="submission" date="2017-06" db="EMBL/GenBank/DDBJ databases">
        <title>Ant-infecting Ophiocordyceps genomes reveal a high diversity of potential behavioral manipulation genes and a possible major role for enterotoxins.</title>
        <authorList>
            <person name="De Bekker C."/>
            <person name="Evans H.C."/>
            <person name="Brachmann A."/>
            <person name="Hughes D.P."/>
        </authorList>
    </citation>
    <scope>NUCLEOTIDE SEQUENCE [LARGE SCALE GENOMIC DNA]</scope>
    <source>
        <strain evidence="1 2">Map16</strain>
    </source>
</reference>
<gene>
    <name evidence="1" type="ORF">CDD80_3066</name>
</gene>
<evidence type="ECO:0000313" key="2">
    <source>
        <dbReference type="Proteomes" id="UP000226431"/>
    </source>
</evidence>
<proteinExistence type="predicted"/>
<accession>A0A2C5Z3B6</accession>
<dbReference type="Proteomes" id="UP000226431">
    <property type="component" value="Unassembled WGS sequence"/>
</dbReference>
<sequence length="121" mass="12641">MSSRDGWTDRACAWKSLAFDRTFPAEVMYGCSRQDSDGEVRGGLQIVVGKGLVDGTLTVVDASVILVAKSVDISLSGSGVNSLEALEDQFPEGFVGDGLLAIAVDVDAAQFEEVLGAQEGV</sequence>
<organism evidence="1 2">
    <name type="scientific">Ophiocordyceps camponoti-rufipedis</name>
    <dbReference type="NCBI Taxonomy" id="2004952"/>
    <lineage>
        <taxon>Eukaryota</taxon>
        <taxon>Fungi</taxon>
        <taxon>Dikarya</taxon>
        <taxon>Ascomycota</taxon>
        <taxon>Pezizomycotina</taxon>
        <taxon>Sordariomycetes</taxon>
        <taxon>Hypocreomycetidae</taxon>
        <taxon>Hypocreales</taxon>
        <taxon>Ophiocordycipitaceae</taxon>
        <taxon>Ophiocordyceps</taxon>
    </lineage>
</organism>
<dbReference type="EMBL" id="NJES01000271">
    <property type="protein sequence ID" value="PHH74486.1"/>
    <property type="molecule type" value="Genomic_DNA"/>
</dbReference>
<protein>
    <submittedName>
        <fullName evidence="1">Uncharacterized protein</fullName>
    </submittedName>
</protein>
<comment type="caution">
    <text evidence="1">The sequence shown here is derived from an EMBL/GenBank/DDBJ whole genome shotgun (WGS) entry which is preliminary data.</text>
</comment>
<name>A0A2C5Z3B6_9HYPO</name>
<evidence type="ECO:0000313" key="1">
    <source>
        <dbReference type="EMBL" id="PHH74486.1"/>
    </source>
</evidence>
<keyword evidence="2" id="KW-1185">Reference proteome</keyword>
<dbReference type="AlphaFoldDB" id="A0A2C5Z3B6"/>